<sequence length="148" mass="17510">MEIRNLQFQNHSLMMKWLWRLAADEKLLWIEVNKTEDGLEDRWSNNRVNTPPYVVFVWRAIRNLWPSVVRRSSLKVGNGMKEKEISLGEAWSLQGWNLSFKRQLNDKEVSRVADFYNTLTQFKGTSEAEDNTWGQGDRHDKVLLQDNL</sequence>
<gene>
    <name evidence="1" type="ORF">MTR67_026761</name>
</gene>
<name>A0AAF0R154_SOLVR</name>
<proteinExistence type="predicted"/>
<dbReference type="EMBL" id="CP133617">
    <property type="protein sequence ID" value="WMV33376.1"/>
    <property type="molecule type" value="Genomic_DNA"/>
</dbReference>
<dbReference type="Proteomes" id="UP001234989">
    <property type="component" value="Chromosome 6"/>
</dbReference>
<evidence type="ECO:0000313" key="1">
    <source>
        <dbReference type="EMBL" id="WMV33376.1"/>
    </source>
</evidence>
<organism evidence="1 2">
    <name type="scientific">Solanum verrucosum</name>
    <dbReference type="NCBI Taxonomy" id="315347"/>
    <lineage>
        <taxon>Eukaryota</taxon>
        <taxon>Viridiplantae</taxon>
        <taxon>Streptophyta</taxon>
        <taxon>Embryophyta</taxon>
        <taxon>Tracheophyta</taxon>
        <taxon>Spermatophyta</taxon>
        <taxon>Magnoliopsida</taxon>
        <taxon>eudicotyledons</taxon>
        <taxon>Gunneridae</taxon>
        <taxon>Pentapetalae</taxon>
        <taxon>asterids</taxon>
        <taxon>lamiids</taxon>
        <taxon>Solanales</taxon>
        <taxon>Solanaceae</taxon>
        <taxon>Solanoideae</taxon>
        <taxon>Solaneae</taxon>
        <taxon>Solanum</taxon>
    </lineage>
</organism>
<evidence type="ECO:0000313" key="2">
    <source>
        <dbReference type="Proteomes" id="UP001234989"/>
    </source>
</evidence>
<accession>A0AAF0R154</accession>
<dbReference type="AlphaFoldDB" id="A0AAF0R154"/>
<reference evidence="1" key="1">
    <citation type="submission" date="2023-08" db="EMBL/GenBank/DDBJ databases">
        <title>A de novo genome assembly of Solanum verrucosum Schlechtendal, a Mexican diploid species geographically isolated from the other diploid A-genome species in potato relatives.</title>
        <authorList>
            <person name="Hosaka K."/>
        </authorList>
    </citation>
    <scope>NUCLEOTIDE SEQUENCE</scope>
    <source>
        <tissue evidence="1">Young leaves</tissue>
    </source>
</reference>
<evidence type="ECO:0008006" key="3">
    <source>
        <dbReference type="Google" id="ProtNLM"/>
    </source>
</evidence>
<keyword evidence="2" id="KW-1185">Reference proteome</keyword>
<protein>
    <recommendedName>
        <fullName evidence="3">Reverse transcriptase zinc-binding domain-containing protein</fullName>
    </recommendedName>
</protein>